<dbReference type="Gene3D" id="3.20.20.70">
    <property type="entry name" value="Aldolase class I"/>
    <property type="match status" value="1"/>
</dbReference>
<evidence type="ECO:0000313" key="1">
    <source>
        <dbReference type="EMBL" id="SDD50903.1"/>
    </source>
</evidence>
<evidence type="ECO:0000313" key="2">
    <source>
        <dbReference type="Proteomes" id="UP000199060"/>
    </source>
</evidence>
<dbReference type="Proteomes" id="UP000199060">
    <property type="component" value="Unassembled WGS sequence"/>
</dbReference>
<organism evidence="1 2">
    <name type="scientific">Algoriphagus faecimaris</name>
    <dbReference type="NCBI Taxonomy" id="686796"/>
    <lineage>
        <taxon>Bacteria</taxon>
        <taxon>Pseudomonadati</taxon>
        <taxon>Bacteroidota</taxon>
        <taxon>Cytophagia</taxon>
        <taxon>Cytophagales</taxon>
        <taxon>Cyclobacteriaceae</taxon>
        <taxon>Algoriphagus</taxon>
    </lineage>
</organism>
<dbReference type="SUPFAM" id="SSF51366">
    <property type="entry name" value="Ribulose-phoshate binding barrel"/>
    <property type="match status" value="1"/>
</dbReference>
<accession>A0A1G6VBY2</accession>
<dbReference type="RefSeq" id="WP_087940481.1">
    <property type="nucleotide sequence ID" value="NZ_FNAC01000034.1"/>
</dbReference>
<reference evidence="2" key="1">
    <citation type="submission" date="2016-10" db="EMBL/GenBank/DDBJ databases">
        <authorList>
            <person name="Varghese N."/>
            <person name="Submissions S."/>
        </authorList>
    </citation>
    <scope>NUCLEOTIDE SEQUENCE [LARGE SCALE GENOMIC DNA]</scope>
    <source>
        <strain evidence="2">DSM 23095</strain>
    </source>
</reference>
<keyword evidence="1" id="KW-0413">Isomerase</keyword>
<name>A0A1G6VBY2_9BACT</name>
<dbReference type="InterPro" id="IPR013785">
    <property type="entry name" value="Aldolase_TIM"/>
</dbReference>
<keyword evidence="2" id="KW-1185">Reference proteome</keyword>
<dbReference type="AlphaFoldDB" id="A0A1G6VBY2"/>
<dbReference type="OrthoDB" id="941905at2"/>
<sequence>MALKTFVKVSGITNLSDARYCAGMQVDVLGFNLDKTSAKYVDPTVYSEITGWVSGPEFLGEFSSLNTEEIIETIKSYEGLEWVEHADVATLIELVEKGYKGILKIRLDELSHIEASLVHEIKNHEVVVHLFSEKESLSEKEVTAIQNIASQVPTLLGGSLTTEQFISLPERLKLKGISLEGGEEIKPGLKDFDELAEILESLEIED</sequence>
<dbReference type="EMBL" id="FNAC01000034">
    <property type="protein sequence ID" value="SDD50903.1"/>
    <property type="molecule type" value="Genomic_DNA"/>
</dbReference>
<gene>
    <name evidence="1" type="ORF">SAMN04488104_103413</name>
</gene>
<dbReference type="InterPro" id="IPR011060">
    <property type="entry name" value="RibuloseP-bd_barrel"/>
</dbReference>
<protein>
    <submittedName>
        <fullName evidence="1">Phosphoribosylanthranilate isomerase</fullName>
    </submittedName>
</protein>
<proteinExistence type="predicted"/>
<dbReference type="GO" id="GO:0016853">
    <property type="term" value="F:isomerase activity"/>
    <property type="evidence" value="ECO:0007669"/>
    <property type="project" value="UniProtKB-KW"/>
</dbReference>
<dbReference type="STRING" id="686796.SAMN04488104_103413"/>